<dbReference type="GO" id="GO:0006629">
    <property type="term" value="P:lipid metabolic process"/>
    <property type="evidence" value="ECO:0007669"/>
    <property type="project" value="InterPro"/>
</dbReference>
<comment type="catalytic activity">
    <reaction evidence="2">
        <text>a diacylglycerol + H2O = a monoacylglycerol + a fatty acid + H(+)</text>
        <dbReference type="Rhea" id="RHEA:32731"/>
        <dbReference type="ChEBI" id="CHEBI:15377"/>
        <dbReference type="ChEBI" id="CHEBI:15378"/>
        <dbReference type="ChEBI" id="CHEBI:17408"/>
        <dbReference type="ChEBI" id="CHEBI:18035"/>
        <dbReference type="ChEBI" id="CHEBI:28868"/>
    </reaction>
</comment>
<gene>
    <name evidence="5" type="ORF">B0H67DRAFT_660317</name>
</gene>
<evidence type="ECO:0000313" key="6">
    <source>
        <dbReference type="Proteomes" id="UP001172102"/>
    </source>
</evidence>
<evidence type="ECO:0000256" key="1">
    <source>
        <dbReference type="ARBA" id="ARBA00043996"/>
    </source>
</evidence>
<dbReference type="InterPro" id="IPR029058">
    <property type="entry name" value="AB_hydrolase_fold"/>
</dbReference>
<feature type="domain" description="Fungal lipase-type" evidence="4">
    <location>
        <begin position="187"/>
        <end position="348"/>
    </location>
</feature>
<organism evidence="5 6">
    <name type="scientific">Lasiosphaeris hirsuta</name>
    <dbReference type="NCBI Taxonomy" id="260670"/>
    <lineage>
        <taxon>Eukaryota</taxon>
        <taxon>Fungi</taxon>
        <taxon>Dikarya</taxon>
        <taxon>Ascomycota</taxon>
        <taxon>Pezizomycotina</taxon>
        <taxon>Sordariomycetes</taxon>
        <taxon>Sordariomycetidae</taxon>
        <taxon>Sordariales</taxon>
        <taxon>Lasiosphaeriaceae</taxon>
        <taxon>Lasiosphaeris</taxon>
    </lineage>
</organism>
<evidence type="ECO:0000313" key="5">
    <source>
        <dbReference type="EMBL" id="KAK0726148.1"/>
    </source>
</evidence>
<dbReference type="PANTHER" id="PTHR45856:SF24">
    <property type="entry name" value="FUNGAL LIPASE-LIKE DOMAIN-CONTAINING PROTEIN"/>
    <property type="match status" value="1"/>
</dbReference>
<comment type="caution">
    <text evidence="5">The sequence shown here is derived from an EMBL/GenBank/DDBJ whole genome shotgun (WGS) entry which is preliminary data.</text>
</comment>
<dbReference type="InterPro" id="IPR051218">
    <property type="entry name" value="Sec_MonoDiacylglyc_Lipase"/>
</dbReference>
<keyword evidence="6" id="KW-1185">Reference proteome</keyword>
<evidence type="ECO:0000256" key="2">
    <source>
        <dbReference type="ARBA" id="ARBA00047591"/>
    </source>
</evidence>
<protein>
    <recommendedName>
        <fullName evidence="4">Fungal lipase-type domain-containing protein</fullName>
    </recommendedName>
</protein>
<reference evidence="5" key="1">
    <citation type="submission" date="2023-06" db="EMBL/GenBank/DDBJ databases">
        <title>Genome-scale phylogeny and comparative genomics of the fungal order Sordariales.</title>
        <authorList>
            <consortium name="Lawrence Berkeley National Laboratory"/>
            <person name="Hensen N."/>
            <person name="Bonometti L."/>
            <person name="Westerberg I."/>
            <person name="Brannstrom I.O."/>
            <person name="Guillou S."/>
            <person name="Cros-Aarteil S."/>
            <person name="Calhoun S."/>
            <person name="Haridas S."/>
            <person name="Kuo A."/>
            <person name="Mondo S."/>
            <person name="Pangilinan J."/>
            <person name="Riley R."/>
            <person name="Labutti K."/>
            <person name="Andreopoulos B."/>
            <person name="Lipzen A."/>
            <person name="Chen C."/>
            <person name="Yanf M."/>
            <person name="Daum C."/>
            <person name="Ng V."/>
            <person name="Clum A."/>
            <person name="Steindorff A."/>
            <person name="Ohm R."/>
            <person name="Martin F."/>
            <person name="Silar P."/>
            <person name="Natvig D."/>
            <person name="Lalanne C."/>
            <person name="Gautier V."/>
            <person name="Ament-Velasquez S.L."/>
            <person name="Kruys A."/>
            <person name="Hutchinson M.I."/>
            <person name="Powell A.J."/>
            <person name="Barry K."/>
            <person name="Miller A.N."/>
            <person name="Grigoriev I.V."/>
            <person name="Debuchy R."/>
            <person name="Gladieux P."/>
            <person name="Thoren M.H."/>
            <person name="Johannesson H."/>
        </authorList>
    </citation>
    <scope>NUCLEOTIDE SEQUENCE</scope>
    <source>
        <strain evidence="5">SMH4607-1</strain>
    </source>
</reference>
<proteinExistence type="inferred from homology"/>
<dbReference type="Gene3D" id="3.40.50.1820">
    <property type="entry name" value="alpha/beta hydrolase"/>
    <property type="match status" value="1"/>
</dbReference>
<comment type="similarity">
    <text evidence="1">Belongs to the AB hydrolase superfamily. Lipase family. Class 3 subfamily.</text>
</comment>
<name>A0AA40B1W1_9PEZI</name>
<comment type="catalytic activity">
    <reaction evidence="3">
        <text>a monoacylglycerol + H2O = glycerol + a fatty acid + H(+)</text>
        <dbReference type="Rhea" id="RHEA:15245"/>
        <dbReference type="ChEBI" id="CHEBI:15377"/>
        <dbReference type="ChEBI" id="CHEBI:15378"/>
        <dbReference type="ChEBI" id="CHEBI:17408"/>
        <dbReference type="ChEBI" id="CHEBI:17754"/>
        <dbReference type="ChEBI" id="CHEBI:28868"/>
    </reaction>
</comment>
<evidence type="ECO:0000259" key="4">
    <source>
        <dbReference type="Pfam" id="PF01764"/>
    </source>
</evidence>
<dbReference type="Pfam" id="PF01764">
    <property type="entry name" value="Lipase_3"/>
    <property type="match status" value="1"/>
</dbReference>
<accession>A0AA40B1W1</accession>
<evidence type="ECO:0000256" key="3">
    <source>
        <dbReference type="ARBA" id="ARBA00048461"/>
    </source>
</evidence>
<sequence>MATQAQKNIELDHLRDLFARANLERLSKFEPPSEPEDAPDYPLTQCKIALGLLKKWSADNADSITQAMEAQVFGGHDDISWPTAFLPFMESTAMYLRDWGLLLEAWKKYREYKRQNSVDEVELGAIVDLYQSAFDQIRELAQTWGMDFVNLCDLVTEHPDGHVDWDGPYCGAFVTTAAQQEKPFIGVAFKGTNPLQFREIAVDYNYQLVAAQKPFLRGVRVSEGVYTGLFGTFAVPNDPPYENILLQLEAIAANLPNTAAGNPPVRTHVTGHSLGGSYSSLCYANMLVDSVGGLKLGHLAMGDEYTYGAPRVGSEGWAVMNDGLVTEAEGQSWRVVNADDLVTRVPPTLLKPDQTDFYHIDKGMRIFSEKKPEPIPSEIGLPPPPPLPLHTIKDIIEAVIGAKNHVPNFYYEALVYAIKNT</sequence>
<dbReference type="CDD" id="cd00519">
    <property type="entry name" value="Lipase_3"/>
    <property type="match status" value="1"/>
</dbReference>
<dbReference type="SUPFAM" id="SSF53474">
    <property type="entry name" value="alpha/beta-Hydrolases"/>
    <property type="match status" value="1"/>
</dbReference>
<dbReference type="EMBL" id="JAUKUA010000002">
    <property type="protein sequence ID" value="KAK0726148.1"/>
    <property type="molecule type" value="Genomic_DNA"/>
</dbReference>
<dbReference type="AlphaFoldDB" id="A0AA40B1W1"/>
<dbReference type="PANTHER" id="PTHR45856">
    <property type="entry name" value="ALPHA/BETA-HYDROLASES SUPERFAMILY PROTEIN"/>
    <property type="match status" value="1"/>
</dbReference>
<dbReference type="Proteomes" id="UP001172102">
    <property type="component" value="Unassembled WGS sequence"/>
</dbReference>
<dbReference type="InterPro" id="IPR002921">
    <property type="entry name" value="Fungal_lipase-type"/>
</dbReference>